<evidence type="ECO:0000313" key="5">
    <source>
        <dbReference type="Proteomes" id="UP000054408"/>
    </source>
</evidence>
<dbReference type="AlphaFoldDB" id="A0A0L0DFD5"/>
<feature type="transmembrane region" description="Helical" evidence="2">
    <location>
        <begin position="734"/>
        <end position="757"/>
    </location>
</feature>
<feature type="compositionally biased region" description="Acidic residues" evidence="1">
    <location>
        <begin position="372"/>
        <end position="381"/>
    </location>
</feature>
<keyword evidence="2" id="KW-0472">Membrane</keyword>
<dbReference type="SUPFAM" id="SSF81383">
    <property type="entry name" value="F-box domain"/>
    <property type="match status" value="1"/>
</dbReference>
<dbReference type="Proteomes" id="UP000054408">
    <property type="component" value="Unassembled WGS sequence"/>
</dbReference>
<dbReference type="Gene3D" id="1.20.1280.50">
    <property type="match status" value="1"/>
</dbReference>
<sequence>MSLKAERKAARMERRRQRRIARNENLVAAVRRGKHVACPGCDEVKSFRDYVFTLGDKSGRFRCDACIAAGIKAYDPSDALGSSESSGLQVNEVELAVSSPPAPASAQQQELLRHTPDSSDYDSSEEDVFTSSTSSLDGVSAVAALKDDDAVFAGPSEEAVRGNHGVRFVAHRGKVQELLFGIKPTTSGMKRLRGRRRVPRRPPSSTAGATRARDIVRQQARLLRQIERQHAGISTDSESSAKSISVYSTSSMVTPHGDAALEFALLDDQDAWTYETYSLPEEEKGELGSLSLQDQREEEYFARRLFFAKVAASTLTHFDGGWLGPGVSMSSVTARPPLTPRGYWYGAKTGGRKKRRTERDTGAAATGKGKEEADEPTSDEYDEVADLRVPSWAASGEATVVDLPVELLLEIFKWLRPEDLGRAVFVCHTWRIVAMDEVLWRRYAASAEFEATSSALLARNVTPGWRAKLPGEPCYHYVLTIRAREARAEREERNSMARRAILNARNDRSQQIQRAQIVRSDALGQTGISCYSLVVAMAVVAFTVLLALQLDGSIDLTWNVVFSPLYAALGVLFITLCCGYALPDVDVDEAGTMCCFGLVLLFVAIPFVFIACKLDGLLNWHWAVVLIPTYIAELPVAALVLLAFAEVVDDMLYEGGWDSFFKSACALFFILTFGVMIASNVLVTLFIEGQLAPSTTIWEVFSPFFVQSGLWLIGGLMMCCYQSIDGYWDFPLEAVMAVLGIVAYATMMVVLVAAYSVGAISSFFYVLIPIYIVACAPFSAVCVLWIRSLKRIVPASMRLSRARESLRVFDRDMEQGRTPWGHVGGASGGERRGSIAMIPSWPVPQHRASLSDFGAASSSMSTSSW</sequence>
<name>A0A0L0DFD5_THETB</name>
<evidence type="ECO:0000256" key="1">
    <source>
        <dbReference type="SAM" id="MobiDB-lite"/>
    </source>
</evidence>
<dbReference type="OrthoDB" id="192402at2759"/>
<reference evidence="4 5" key="1">
    <citation type="submission" date="2010-05" db="EMBL/GenBank/DDBJ databases">
        <title>The Genome Sequence of Thecamonas trahens ATCC 50062.</title>
        <authorList>
            <consortium name="The Broad Institute Genome Sequencing Platform"/>
            <person name="Russ C."/>
            <person name="Cuomo C."/>
            <person name="Shea T."/>
            <person name="Young S.K."/>
            <person name="Zeng Q."/>
            <person name="Koehrsen M."/>
            <person name="Haas B."/>
            <person name="Borodovsky M."/>
            <person name="Guigo R."/>
            <person name="Alvarado L."/>
            <person name="Berlin A."/>
            <person name="Bochicchio J."/>
            <person name="Borenstein D."/>
            <person name="Chapman S."/>
            <person name="Chen Z."/>
            <person name="Freedman E."/>
            <person name="Gellesch M."/>
            <person name="Goldberg J."/>
            <person name="Griggs A."/>
            <person name="Gujja S."/>
            <person name="Heilman E."/>
            <person name="Heiman D."/>
            <person name="Hepburn T."/>
            <person name="Howarth C."/>
            <person name="Jen D."/>
            <person name="Larson L."/>
            <person name="Mehta T."/>
            <person name="Park D."/>
            <person name="Pearson M."/>
            <person name="Roberts A."/>
            <person name="Saif S."/>
            <person name="Shenoy N."/>
            <person name="Sisk P."/>
            <person name="Stolte C."/>
            <person name="Sykes S."/>
            <person name="Thomson T."/>
            <person name="Walk T."/>
            <person name="White J."/>
            <person name="Yandava C."/>
            <person name="Burger G."/>
            <person name="Gray M.W."/>
            <person name="Holland P.W.H."/>
            <person name="King N."/>
            <person name="Lang F.B.F."/>
            <person name="Roger A.J."/>
            <person name="Ruiz-Trillo I."/>
            <person name="Lander E."/>
            <person name="Nusbaum C."/>
        </authorList>
    </citation>
    <scope>NUCLEOTIDE SEQUENCE [LARGE SCALE GENOMIC DNA]</scope>
    <source>
        <strain evidence="4 5">ATCC 50062</strain>
    </source>
</reference>
<feature type="compositionally biased region" description="Acidic residues" evidence="1">
    <location>
        <begin position="119"/>
        <end position="128"/>
    </location>
</feature>
<evidence type="ECO:0000313" key="4">
    <source>
        <dbReference type="EMBL" id="KNC50999.1"/>
    </source>
</evidence>
<dbReference type="InterPro" id="IPR001810">
    <property type="entry name" value="F-box_dom"/>
</dbReference>
<dbReference type="RefSeq" id="XP_013756468.1">
    <property type="nucleotide sequence ID" value="XM_013901014.1"/>
</dbReference>
<protein>
    <recommendedName>
        <fullName evidence="3">F-box domain-containing protein</fullName>
    </recommendedName>
</protein>
<feature type="region of interest" description="Disordered" evidence="1">
    <location>
        <begin position="97"/>
        <end position="130"/>
    </location>
</feature>
<feature type="transmembrane region" description="Helical" evidence="2">
    <location>
        <begin position="560"/>
        <end position="583"/>
    </location>
</feature>
<dbReference type="PROSITE" id="PS50181">
    <property type="entry name" value="FBOX"/>
    <property type="match status" value="1"/>
</dbReference>
<dbReference type="Pfam" id="PF10269">
    <property type="entry name" value="Tmemb_185A"/>
    <property type="match status" value="1"/>
</dbReference>
<feature type="transmembrane region" description="Helical" evidence="2">
    <location>
        <begin position="622"/>
        <end position="645"/>
    </location>
</feature>
<feature type="domain" description="F-box" evidence="3">
    <location>
        <begin position="397"/>
        <end position="443"/>
    </location>
</feature>
<organism evidence="4 5">
    <name type="scientific">Thecamonas trahens ATCC 50062</name>
    <dbReference type="NCBI Taxonomy" id="461836"/>
    <lineage>
        <taxon>Eukaryota</taxon>
        <taxon>Apusozoa</taxon>
        <taxon>Apusomonadida</taxon>
        <taxon>Apusomonadidae</taxon>
        <taxon>Thecamonas</taxon>
    </lineage>
</organism>
<dbReference type="PANTHER" id="PTHR13568">
    <property type="entry name" value="FAM11A, B PROTEIN"/>
    <property type="match status" value="1"/>
</dbReference>
<dbReference type="Pfam" id="PF12937">
    <property type="entry name" value="F-box-like"/>
    <property type="match status" value="1"/>
</dbReference>
<dbReference type="PANTHER" id="PTHR13568:SF9">
    <property type="entry name" value="TRANSMEMBRANE PROTEIN 203"/>
    <property type="match status" value="1"/>
</dbReference>
<keyword evidence="2" id="KW-1133">Transmembrane helix</keyword>
<feature type="transmembrane region" description="Helical" evidence="2">
    <location>
        <begin position="590"/>
        <end position="610"/>
    </location>
</feature>
<gene>
    <name evidence="4" type="ORF">AMSG_06972</name>
</gene>
<dbReference type="SMART" id="SM00256">
    <property type="entry name" value="FBOX"/>
    <property type="match status" value="1"/>
</dbReference>
<feature type="transmembrane region" description="Helical" evidence="2">
    <location>
        <begin position="763"/>
        <end position="786"/>
    </location>
</feature>
<dbReference type="InterPro" id="IPR036047">
    <property type="entry name" value="F-box-like_dom_sf"/>
</dbReference>
<evidence type="ECO:0000259" key="3">
    <source>
        <dbReference type="PROSITE" id="PS50181"/>
    </source>
</evidence>
<feature type="region of interest" description="Disordered" evidence="1">
    <location>
        <begin position="190"/>
        <end position="212"/>
    </location>
</feature>
<proteinExistence type="predicted"/>
<feature type="transmembrane region" description="Helical" evidence="2">
    <location>
        <begin position="666"/>
        <end position="688"/>
    </location>
</feature>
<evidence type="ECO:0000256" key="2">
    <source>
        <dbReference type="SAM" id="Phobius"/>
    </source>
</evidence>
<keyword evidence="2" id="KW-0812">Transmembrane</keyword>
<feature type="transmembrane region" description="Helical" evidence="2">
    <location>
        <begin position="528"/>
        <end position="548"/>
    </location>
</feature>
<feature type="region of interest" description="Disordered" evidence="1">
    <location>
        <begin position="346"/>
        <end position="381"/>
    </location>
</feature>
<keyword evidence="5" id="KW-1185">Reference proteome</keyword>
<dbReference type="GeneID" id="25566018"/>
<accession>A0A0L0DFD5</accession>
<feature type="transmembrane region" description="Helical" evidence="2">
    <location>
        <begin position="700"/>
        <end position="722"/>
    </location>
</feature>
<dbReference type="InterPro" id="IPR019396">
    <property type="entry name" value="TM_Fragile-X-F-assoc"/>
</dbReference>
<dbReference type="EMBL" id="GL349464">
    <property type="protein sequence ID" value="KNC50999.1"/>
    <property type="molecule type" value="Genomic_DNA"/>
</dbReference>
<feature type="compositionally biased region" description="Basic residues" evidence="1">
    <location>
        <begin position="190"/>
        <end position="200"/>
    </location>
</feature>